<organism evidence="4 5">
    <name type="scientific">Cajanus cajan</name>
    <name type="common">Pigeon pea</name>
    <name type="synonym">Cajanus indicus</name>
    <dbReference type="NCBI Taxonomy" id="3821"/>
    <lineage>
        <taxon>Eukaryota</taxon>
        <taxon>Viridiplantae</taxon>
        <taxon>Streptophyta</taxon>
        <taxon>Embryophyta</taxon>
        <taxon>Tracheophyta</taxon>
        <taxon>Spermatophyta</taxon>
        <taxon>Magnoliopsida</taxon>
        <taxon>eudicotyledons</taxon>
        <taxon>Gunneridae</taxon>
        <taxon>Pentapetalae</taxon>
        <taxon>rosids</taxon>
        <taxon>fabids</taxon>
        <taxon>Fabales</taxon>
        <taxon>Fabaceae</taxon>
        <taxon>Papilionoideae</taxon>
        <taxon>50 kb inversion clade</taxon>
        <taxon>NPAAA clade</taxon>
        <taxon>indigoferoid/millettioid clade</taxon>
        <taxon>Phaseoleae</taxon>
        <taxon>Cajanus</taxon>
    </lineage>
</organism>
<protein>
    <submittedName>
        <fullName evidence="4">Acetyltransferase At3g50280 family</fullName>
    </submittedName>
</protein>
<dbReference type="InterPro" id="IPR051283">
    <property type="entry name" value="Sec_Metabolite_Acyltrans"/>
</dbReference>
<dbReference type="EMBL" id="KQ485944">
    <property type="protein sequence ID" value="KYP31497.1"/>
    <property type="molecule type" value="Genomic_DNA"/>
</dbReference>
<dbReference type="OMA" id="HVVVEHT"/>
<dbReference type="PANTHER" id="PTHR31896">
    <property type="entry name" value="FAMILY REGULATORY PROTEIN, PUTATIVE (AFU_ORTHOLOGUE AFUA_3G14730)-RELATED"/>
    <property type="match status" value="1"/>
</dbReference>
<dbReference type="GO" id="GO:0016746">
    <property type="term" value="F:acyltransferase activity"/>
    <property type="evidence" value="ECO:0007669"/>
    <property type="project" value="UniProtKB-KW"/>
</dbReference>
<evidence type="ECO:0000313" key="5">
    <source>
        <dbReference type="Proteomes" id="UP000075243"/>
    </source>
</evidence>
<dbReference type="Proteomes" id="UP000075243">
    <property type="component" value="Unassembled WGS sequence"/>
</dbReference>
<dbReference type="Gene3D" id="3.30.559.10">
    <property type="entry name" value="Chloramphenicol acetyltransferase-like domain"/>
    <property type="match status" value="2"/>
</dbReference>
<evidence type="ECO:0000256" key="1">
    <source>
        <dbReference type="ARBA" id="ARBA00009861"/>
    </source>
</evidence>
<keyword evidence="2" id="KW-0808">Transferase</keyword>
<gene>
    <name evidence="4" type="ORF">KK1_048157</name>
</gene>
<dbReference type="AlphaFoldDB" id="A0A151QMG8"/>
<keyword evidence="5" id="KW-1185">Reference proteome</keyword>
<proteinExistence type="inferred from homology"/>
<name>A0A151QMG8_CAJCA</name>
<evidence type="ECO:0000256" key="3">
    <source>
        <dbReference type="ARBA" id="ARBA00023315"/>
    </source>
</evidence>
<dbReference type="FunFam" id="3.30.559.10:FF:000008">
    <property type="entry name" value="Tryptamine hydroxycinnamoyl transferase"/>
    <property type="match status" value="1"/>
</dbReference>
<dbReference type="PANTHER" id="PTHR31896:SF12">
    <property type="entry name" value="HXXXD-TYPE ACYL-TRANSFERASE FAMILY PROTEIN"/>
    <property type="match status" value="1"/>
</dbReference>
<reference evidence="4" key="1">
    <citation type="journal article" date="2012" name="Nat. Biotechnol.">
        <title>Draft genome sequence of pigeonpea (Cajanus cajan), an orphan legume crop of resource-poor farmers.</title>
        <authorList>
            <person name="Varshney R.K."/>
            <person name="Chen W."/>
            <person name="Li Y."/>
            <person name="Bharti A.K."/>
            <person name="Saxena R.K."/>
            <person name="Schlueter J.A."/>
            <person name="Donoghue M.T."/>
            <person name="Azam S."/>
            <person name="Fan G."/>
            <person name="Whaley A.M."/>
            <person name="Farmer A.D."/>
            <person name="Sheridan J."/>
            <person name="Iwata A."/>
            <person name="Tuteja R."/>
            <person name="Penmetsa R.V."/>
            <person name="Wu W."/>
            <person name="Upadhyaya H.D."/>
            <person name="Yang S.P."/>
            <person name="Shah T."/>
            <person name="Saxena K.B."/>
            <person name="Michael T."/>
            <person name="McCombie W.R."/>
            <person name="Yang B."/>
            <person name="Zhang G."/>
            <person name="Yang H."/>
            <person name="Wang J."/>
            <person name="Spillane C."/>
            <person name="Cook D.R."/>
            <person name="May G.D."/>
            <person name="Xu X."/>
            <person name="Jackson S.A."/>
        </authorList>
    </citation>
    <scope>NUCLEOTIDE SEQUENCE [LARGE SCALE GENOMIC DNA]</scope>
</reference>
<comment type="similarity">
    <text evidence="1">Belongs to the plant acyltransferase family.</text>
</comment>
<evidence type="ECO:0000313" key="4">
    <source>
        <dbReference type="EMBL" id="KYP31497.1"/>
    </source>
</evidence>
<dbReference type="InterPro" id="IPR023213">
    <property type="entry name" value="CAT-like_dom_sf"/>
</dbReference>
<dbReference type="Pfam" id="PF02458">
    <property type="entry name" value="Transferase"/>
    <property type="match status" value="1"/>
</dbReference>
<sequence>MSLLTIQVTELVDGVFIGCSMNHAVCDGAAYWNFFNTWSHIFQAQAQGNEYDVPILHQPIHNRWFPNDCSPPINLPFKHHDEFISRFVAPLLRERIFHFSAESIAKLKAKANSESNTTKISSFQSLSALVWRSITRARSVPYEERTSCKMAINNRSRMEPPLAEEYFGNSIHAVSAETTTGELLEKDLGWAAWKLHLAVANHNNGVVLQFLQYWLRSPFVPQRGRFFDPFCVMMGSSPRFNVYGNEFGMGKAIAVRSGYANKFDGKVTSYPGREGGGSIDLEVCLLPHTMSALESDEEFMNAVSKSNVVY</sequence>
<keyword evidence="3" id="KW-0012">Acyltransferase</keyword>
<dbReference type="Gramene" id="C.cajan_45811.t">
    <property type="protein sequence ID" value="C.cajan_45811.t.cds1"/>
    <property type="gene ID" value="C.cajan_45811"/>
</dbReference>
<evidence type="ECO:0000256" key="2">
    <source>
        <dbReference type="ARBA" id="ARBA00022679"/>
    </source>
</evidence>
<accession>A0A151QMG8</accession>